<accession>A0ACC0Q021</accession>
<dbReference type="Proteomes" id="UP001062846">
    <property type="component" value="Chromosome 1"/>
</dbReference>
<evidence type="ECO:0000313" key="2">
    <source>
        <dbReference type="Proteomes" id="UP001062846"/>
    </source>
</evidence>
<name>A0ACC0Q021_RHOML</name>
<protein>
    <submittedName>
        <fullName evidence="1">Uncharacterized protein</fullName>
    </submittedName>
</protein>
<gene>
    <name evidence="1" type="ORF">RHMOL_Rhmol01G0088900</name>
</gene>
<proteinExistence type="predicted"/>
<comment type="caution">
    <text evidence="1">The sequence shown here is derived from an EMBL/GenBank/DDBJ whole genome shotgun (WGS) entry which is preliminary data.</text>
</comment>
<keyword evidence="2" id="KW-1185">Reference proteome</keyword>
<reference evidence="1" key="1">
    <citation type="submission" date="2022-02" db="EMBL/GenBank/DDBJ databases">
        <title>Plant Genome Project.</title>
        <authorList>
            <person name="Zhang R.-G."/>
        </authorList>
    </citation>
    <scope>NUCLEOTIDE SEQUENCE</scope>
    <source>
        <strain evidence="1">AT1</strain>
    </source>
</reference>
<dbReference type="EMBL" id="CM046388">
    <property type="protein sequence ID" value="KAI8571075.1"/>
    <property type="molecule type" value="Genomic_DNA"/>
</dbReference>
<sequence>MRLEGPKLAGVSSVDFFTLEETKEHLFSLRQSIGQGNSIPKAMLQMKKNDHEDEEPVTIFRKPMTIRYLFGRMSQSPITFDALQNDYLAGGNASIVEFLQEFYIAFLRDQPEEVESVFQSHINLLSTLKGSDLDAEESLVYSYNRSFNAFAAKLDEDEANELSSMDGVLSVFPNRYHKLHTTKSWDFIGLPQTAPRNVQRESNIVVGLLDTGAIIYAENVFFTSPEKNFVTYTSMILGYGQHGFGKKALSVFYSMKESDVRPDGVTLVAILSACSYSGCVDNGLQIFESMEREYGIRPSCEHHCCVTDMLGRVGRVVEAYEFVKQLGEEGNNFRILGSLLAACRNHGEFELGKSVANKLLQRERGKGLSGYHVLLSNMYAEEGNWEYVNRVRKGMREKGLTKDVGCSWVDVAGCVNSFVCSAIRFCFCFCMGGLSMMQLTSSHEFVENNYWKIRVDNLETSAKESESGMKESQHEAEHKSEILENIAIADSDQSTTGMHDEIQDTKADVSFGQQRESTEREGEDHNPTDNIVGEEQEKTETSTHEEQSRQHHMQKTEGEAPMDSEEIETEGSSKYAETITNIEERRPVGSPEEIVGEKQKDETIIADDINKNEVQEANDLPTIDLDEKTRSAELEIPNKSGKPTATEGELNVEAASTSEIDSNTEKVCELKSEEALKEINAEDNVEEEREQTEDELPHQNLESSFFEKVKGVFFHKVDNLETSAKESEPGMKDFVKESQQEAGHKSEILENIAAADSDLSTTGMHDEIQDTKADVSFGQQRESTEREGEDRTPTNSVAAEEQEKTETSTLEEQSGQSYMQKAERKAPTDSKEIETEGSDKYAETVTNIEEQREVIVGEKPKDWTINTDDIYKNEVQEANDEVSMSESEDPPEAIQFPNKEEKHVNEISEATESLESTISEPTATEGELNVDATSTSDHTI</sequence>
<evidence type="ECO:0000313" key="1">
    <source>
        <dbReference type="EMBL" id="KAI8571075.1"/>
    </source>
</evidence>
<organism evidence="1 2">
    <name type="scientific">Rhododendron molle</name>
    <name type="common">Chinese azalea</name>
    <name type="synonym">Azalea mollis</name>
    <dbReference type="NCBI Taxonomy" id="49168"/>
    <lineage>
        <taxon>Eukaryota</taxon>
        <taxon>Viridiplantae</taxon>
        <taxon>Streptophyta</taxon>
        <taxon>Embryophyta</taxon>
        <taxon>Tracheophyta</taxon>
        <taxon>Spermatophyta</taxon>
        <taxon>Magnoliopsida</taxon>
        <taxon>eudicotyledons</taxon>
        <taxon>Gunneridae</taxon>
        <taxon>Pentapetalae</taxon>
        <taxon>asterids</taxon>
        <taxon>Ericales</taxon>
        <taxon>Ericaceae</taxon>
        <taxon>Ericoideae</taxon>
        <taxon>Rhodoreae</taxon>
        <taxon>Rhododendron</taxon>
    </lineage>
</organism>